<evidence type="ECO:0000256" key="12">
    <source>
        <dbReference type="SAM" id="MobiDB-lite"/>
    </source>
</evidence>
<accession>A0A918VWF9</accession>
<evidence type="ECO:0000256" key="5">
    <source>
        <dbReference type="ARBA" id="ARBA00022729"/>
    </source>
</evidence>
<keyword evidence="17" id="KW-1185">Reference proteome</keyword>
<dbReference type="GO" id="GO:0015344">
    <property type="term" value="F:siderophore uptake transmembrane transporter activity"/>
    <property type="evidence" value="ECO:0007669"/>
    <property type="project" value="TreeGrafter"/>
</dbReference>
<dbReference type="Pfam" id="PF07715">
    <property type="entry name" value="Plug"/>
    <property type="match status" value="1"/>
</dbReference>
<feature type="domain" description="TonB-dependent receptor plug" evidence="15">
    <location>
        <begin position="121"/>
        <end position="219"/>
    </location>
</feature>
<dbReference type="Pfam" id="PF00593">
    <property type="entry name" value="TonB_dep_Rec_b-barrel"/>
    <property type="match status" value="1"/>
</dbReference>
<evidence type="ECO:0000256" key="1">
    <source>
        <dbReference type="ARBA" id="ARBA00004571"/>
    </source>
</evidence>
<dbReference type="InterPro" id="IPR000531">
    <property type="entry name" value="Beta-barrel_TonB"/>
</dbReference>
<evidence type="ECO:0000256" key="4">
    <source>
        <dbReference type="ARBA" id="ARBA00022692"/>
    </source>
</evidence>
<name>A0A918VWF9_9FLAO</name>
<feature type="region of interest" description="Disordered" evidence="12">
    <location>
        <begin position="372"/>
        <end position="406"/>
    </location>
</feature>
<evidence type="ECO:0000256" key="11">
    <source>
        <dbReference type="RuleBase" id="RU003357"/>
    </source>
</evidence>
<protein>
    <submittedName>
        <fullName evidence="16">TonB-dependent receptor</fullName>
    </submittedName>
</protein>
<organism evidence="16 17">
    <name type="scientific">Salinimicrobium marinum</name>
    <dbReference type="NCBI Taxonomy" id="680283"/>
    <lineage>
        <taxon>Bacteria</taxon>
        <taxon>Pseudomonadati</taxon>
        <taxon>Bacteroidota</taxon>
        <taxon>Flavobacteriia</taxon>
        <taxon>Flavobacteriales</taxon>
        <taxon>Flavobacteriaceae</taxon>
        <taxon>Salinimicrobium</taxon>
    </lineage>
</organism>
<keyword evidence="5 13" id="KW-0732">Signal</keyword>
<proteinExistence type="inferred from homology"/>
<dbReference type="InterPro" id="IPR036942">
    <property type="entry name" value="Beta-barrel_TonB_sf"/>
</dbReference>
<evidence type="ECO:0000256" key="3">
    <source>
        <dbReference type="ARBA" id="ARBA00022452"/>
    </source>
</evidence>
<sequence>MKNIFLLLFIAVTTFSYGQNSLNGQVKDESTNQPVVGATVYISKLDIGTITDLDGEFSFQGISNGTYNLLVSSLGYSSRTRSIVVPSKEALEIILSPSAIEMEEIIISTPFHQLQSENVMKVERATLEEISRTGAINLAEGLTQIAGVESITTGTGIGKPVIRGLSSNRVLVYTQGVRFENQQFGDEHGLGISDSGVESVEVIKGPASLLYGSDALGGVLYLNPERYAPVRTSQLDAGFTYNTNTEGIRTNAGFKASSNKLKFLLRGNYEVHSDYKTGNEQRVTNSRFDEWDLKTGVGFRSGDYHGDLRYNLNASKTGIPEEIGLQSTSKDVLEPYQQVQNHVLSLDNKFYFDNSSLDVKLGYLFNDRKEFEDHHEHEHEHETDHEHGEEEEHDEEEVHEEHGEEAALDTHLETINYDAKYHFPRMGDFETIVGVQGMFQNNKNFGEEILIPDASIRDFGILATTHYHLDNLDIQAGIRYDNRSIDSESFGETGHEGFIPAVDRKFNSFNGAFGVKYDFSPAFVTRINLATGFRAPNLAELTSNGSHHGTNRYEIGNASLKNEQNYQLDLALEYRNEHFEVFTNAFYNNISNYIYLNPTGEIIDDNNVFEYVQNNAEMYGGEAGLHIHPHPLDWLHIESTYELVIGKQENGNYLPLIPAQSILNTLRFELGDQKWLSESYSFISLKSIFEQNRTSIFETETAGYSLLSAGFGTSFSIDTTEVQLRVSGKNLLNETYISHLSRLKTDEIPNMGRNVSLGVKVIL</sequence>
<keyword evidence="4 10" id="KW-0812">Transmembrane</keyword>
<comment type="subcellular location">
    <subcellularLocation>
        <location evidence="1 10">Cell outer membrane</location>
        <topology evidence="1 10">Multi-pass membrane protein</topology>
    </subcellularLocation>
</comment>
<dbReference type="PANTHER" id="PTHR30069:SF29">
    <property type="entry name" value="HEMOGLOBIN AND HEMOGLOBIN-HAPTOGLOBIN-BINDING PROTEIN 1-RELATED"/>
    <property type="match status" value="1"/>
</dbReference>
<dbReference type="Proteomes" id="UP000610456">
    <property type="component" value="Unassembled WGS sequence"/>
</dbReference>
<keyword evidence="8 16" id="KW-0675">Receptor</keyword>
<evidence type="ECO:0000259" key="15">
    <source>
        <dbReference type="Pfam" id="PF07715"/>
    </source>
</evidence>
<dbReference type="InterPro" id="IPR012910">
    <property type="entry name" value="Plug_dom"/>
</dbReference>
<evidence type="ECO:0000256" key="9">
    <source>
        <dbReference type="ARBA" id="ARBA00023237"/>
    </source>
</evidence>
<evidence type="ECO:0000256" key="7">
    <source>
        <dbReference type="ARBA" id="ARBA00023136"/>
    </source>
</evidence>
<evidence type="ECO:0000259" key="14">
    <source>
        <dbReference type="Pfam" id="PF00593"/>
    </source>
</evidence>
<feature type="signal peptide" evidence="13">
    <location>
        <begin position="1"/>
        <end position="18"/>
    </location>
</feature>
<dbReference type="GO" id="GO:0009279">
    <property type="term" value="C:cell outer membrane"/>
    <property type="evidence" value="ECO:0007669"/>
    <property type="project" value="UniProtKB-SubCell"/>
</dbReference>
<keyword evidence="6 11" id="KW-0798">TonB box</keyword>
<feature type="chain" id="PRO_5037816064" evidence="13">
    <location>
        <begin position="19"/>
        <end position="763"/>
    </location>
</feature>
<reference evidence="16" key="1">
    <citation type="journal article" date="2014" name="Int. J. Syst. Evol. Microbiol.">
        <title>Complete genome sequence of Corynebacterium casei LMG S-19264T (=DSM 44701T), isolated from a smear-ripened cheese.</title>
        <authorList>
            <consortium name="US DOE Joint Genome Institute (JGI-PGF)"/>
            <person name="Walter F."/>
            <person name="Albersmeier A."/>
            <person name="Kalinowski J."/>
            <person name="Ruckert C."/>
        </authorList>
    </citation>
    <scope>NUCLEOTIDE SEQUENCE</scope>
    <source>
        <strain evidence="16">KCTC 12719</strain>
    </source>
</reference>
<dbReference type="InterPro" id="IPR037066">
    <property type="entry name" value="Plug_dom_sf"/>
</dbReference>
<evidence type="ECO:0000313" key="17">
    <source>
        <dbReference type="Proteomes" id="UP000610456"/>
    </source>
</evidence>
<dbReference type="InterPro" id="IPR008969">
    <property type="entry name" value="CarboxyPept-like_regulatory"/>
</dbReference>
<dbReference type="SUPFAM" id="SSF56935">
    <property type="entry name" value="Porins"/>
    <property type="match status" value="1"/>
</dbReference>
<evidence type="ECO:0000256" key="2">
    <source>
        <dbReference type="ARBA" id="ARBA00022448"/>
    </source>
</evidence>
<dbReference type="PANTHER" id="PTHR30069">
    <property type="entry name" value="TONB-DEPENDENT OUTER MEMBRANE RECEPTOR"/>
    <property type="match status" value="1"/>
</dbReference>
<dbReference type="Pfam" id="PF13715">
    <property type="entry name" value="CarbopepD_reg_2"/>
    <property type="match status" value="1"/>
</dbReference>
<dbReference type="GO" id="GO:0044718">
    <property type="term" value="P:siderophore transmembrane transport"/>
    <property type="evidence" value="ECO:0007669"/>
    <property type="project" value="TreeGrafter"/>
</dbReference>
<feature type="compositionally biased region" description="Basic and acidic residues" evidence="12">
    <location>
        <begin position="372"/>
        <end position="390"/>
    </location>
</feature>
<gene>
    <name evidence="16" type="primary">phuR</name>
    <name evidence="16" type="ORF">GCM10007103_11070</name>
</gene>
<evidence type="ECO:0000256" key="13">
    <source>
        <dbReference type="SAM" id="SignalP"/>
    </source>
</evidence>
<evidence type="ECO:0000256" key="8">
    <source>
        <dbReference type="ARBA" id="ARBA00023170"/>
    </source>
</evidence>
<dbReference type="SUPFAM" id="SSF49464">
    <property type="entry name" value="Carboxypeptidase regulatory domain-like"/>
    <property type="match status" value="1"/>
</dbReference>
<dbReference type="PROSITE" id="PS52016">
    <property type="entry name" value="TONB_DEPENDENT_REC_3"/>
    <property type="match status" value="1"/>
</dbReference>
<dbReference type="Gene3D" id="2.60.40.1120">
    <property type="entry name" value="Carboxypeptidase-like, regulatory domain"/>
    <property type="match status" value="1"/>
</dbReference>
<evidence type="ECO:0000256" key="6">
    <source>
        <dbReference type="ARBA" id="ARBA00023077"/>
    </source>
</evidence>
<feature type="domain" description="TonB-dependent receptor-like beta-barrel" evidence="14">
    <location>
        <begin position="238"/>
        <end position="731"/>
    </location>
</feature>
<comment type="caution">
    <text evidence="16">The sequence shown here is derived from an EMBL/GenBank/DDBJ whole genome shotgun (WGS) entry which is preliminary data.</text>
</comment>
<keyword evidence="3 10" id="KW-1134">Transmembrane beta strand</keyword>
<keyword evidence="7 10" id="KW-0472">Membrane</keyword>
<comment type="similarity">
    <text evidence="10 11">Belongs to the TonB-dependent receptor family.</text>
</comment>
<dbReference type="Gene3D" id="2.170.130.10">
    <property type="entry name" value="TonB-dependent receptor, plug domain"/>
    <property type="match status" value="1"/>
</dbReference>
<keyword evidence="9 10" id="KW-0998">Cell outer membrane</keyword>
<evidence type="ECO:0000313" key="16">
    <source>
        <dbReference type="EMBL" id="GHA31291.1"/>
    </source>
</evidence>
<dbReference type="InterPro" id="IPR039426">
    <property type="entry name" value="TonB-dep_rcpt-like"/>
</dbReference>
<dbReference type="RefSeq" id="WP_189603706.1">
    <property type="nucleotide sequence ID" value="NZ_BMXB01000002.1"/>
</dbReference>
<evidence type="ECO:0000256" key="10">
    <source>
        <dbReference type="PROSITE-ProRule" id="PRU01360"/>
    </source>
</evidence>
<keyword evidence="2 10" id="KW-0813">Transport</keyword>
<dbReference type="AlphaFoldDB" id="A0A918VWF9"/>
<dbReference type="EMBL" id="BMXB01000002">
    <property type="protein sequence ID" value="GHA31291.1"/>
    <property type="molecule type" value="Genomic_DNA"/>
</dbReference>
<reference evidence="16" key="2">
    <citation type="submission" date="2020-09" db="EMBL/GenBank/DDBJ databases">
        <authorList>
            <person name="Sun Q."/>
            <person name="Kim S."/>
        </authorList>
    </citation>
    <scope>NUCLEOTIDE SEQUENCE</scope>
    <source>
        <strain evidence="16">KCTC 12719</strain>
    </source>
</reference>
<dbReference type="Gene3D" id="2.40.170.20">
    <property type="entry name" value="TonB-dependent receptor, beta-barrel domain"/>
    <property type="match status" value="1"/>
</dbReference>